<dbReference type="NCBIfam" id="TIGR00057">
    <property type="entry name" value="L-threonylcarbamoyladenylate synthase"/>
    <property type="match status" value="1"/>
</dbReference>
<dbReference type="PROSITE" id="PS51163">
    <property type="entry name" value="YRDC"/>
    <property type="match status" value="1"/>
</dbReference>
<comment type="catalytic activity">
    <reaction evidence="11">
        <text>L-threonine + hydrogencarbonate + ATP = L-threonylcarbamoyladenylate + diphosphate + H2O</text>
        <dbReference type="Rhea" id="RHEA:36407"/>
        <dbReference type="ChEBI" id="CHEBI:15377"/>
        <dbReference type="ChEBI" id="CHEBI:17544"/>
        <dbReference type="ChEBI" id="CHEBI:30616"/>
        <dbReference type="ChEBI" id="CHEBI:33019"/>
        <dbReference type="ChEBI" id="CHEBI:57926"/>
        <dbReference type="ChEBI" id="CHEBI:73682"/>
        <dbReference type="EC" id="2.7.7.87"/>
    </reaction>
</comment>
<evidence type="ECO:0000256" key="5">
    <source>
        <dbReference type="ARBA" id="ARBA00022679"/>
    </source>
</evidence>
<proteinExistence type="inferred from homology"/>
<evidence type="ECO:0000256" key="10">
    <source>
        <dbReference type="ARBA" id="ARBA00029774"/>
    </source>
</evidence>
<evidence type="ECO:0000256" key="4">
    <source>
        <dbReference type="ARBA" id="ARBA00022490"/>
    </source>
</evidence>
<evidence type="ECO:0000256" key="9">
    <source>
        <dbReference type="ARBA" id="ARBA00022840"/>
    </source>
</evidence>
<keyword evidence="7" id="KW-0548">Nucleotidyltransferase</keyword>
<gene>
    <name evidence="13" type="ORF">A2V68_02835</name>
</gene>
<keyword evidence="6" id="KW-0819">tRNA processing</keyword>
<keyword evidence="8" id="KW-0547">Nucleotide-binding</keyword>
<dbReference type="STRING" id="1798535.A2V68_02835"/>
<evidence type="ECO:0000313" key="13">
    <source>
        <dbReference type="EMBL" id="OGB74521.1"/>
    </source>
</evidence>
<dbReference type="InterPro" id="IPR006070">
    <property type="entry name" value="Sua5-like_dom"/>
</dbReference>
<evidence type="ECO:0000313" key="14">
    <source>
        <dbReference type="Proteomes" id="UP000176651"/>
    </source>
</evidence>
<dbReference type="AlphaFoldDB" id="A0A1F4NSU3"/>
<keyword evidence="4" id="KW-0963">Cytoplasm</keyword>
<protein>
    <recommendedName>
        <fullName evidence="10">L-threonylcarbamoyladenylate synthase</fullName>
        <ecNumber evidence="3">2.7.7.87</ecNumber>
    </recommendedName>
    <alternativeName>
        <fullName evidence="10">L-threonylcarbamoyladenylate synthase</fullName>
    </alternativeName>
</protein>
<accession>A0A1F4NSU3</accession>
<dbReference type="GO" id="GO:0061710">
    <property type="term" value="F:L-threonylcarbamoyladenylate synthase"/>
    <property type="evidence" value="ECO:0007669"/>
    <property type="project" value="UniProtKB-EC"/>
</dbReference>
<feature type="domain" description="YrdC-like" evidence="12">
    <location>
        <begin position="13"/>
        <end position="185"/>
    </location>
</feature>
<dbReference type="GO" id="GO:0008033">
    <property type="term" value="P:tRNA processing"/>
    <property type="evidence" value="ECO:0007669"/>
    <property type="project" value="UniProtKB-KW"/>
</dbReference>
<evidence type="ECO:0000256" key="1">
    <source>
        <dbReference type="ARBA" id="ARBA00004496"/>
    </source>
</evidence>
<dbReference type="GO" id="GO:0006450">
    <property type="term" value="P:regulation of translational fidelity"/>
    <property type="evidence" value="ECO:0007669"/>
    <property type="project" value="TreeGrafter"/>
</dbReference>
<comment type="caution">
    <text evidence="13">The sequence shown here is derived from an EMBL/GenBank/DDBJ whole genome shotgun (WGS) entry which is preliminary data.</text>
</comment>
<dbReference type="Proteomes" id="UP000176651">
    <property type="component" value="Unassembled WGS sequence"/>
</dbReference>
<comment type="subcellular location">
    <subcellularLocation>
        <location evidence="1">Cytoplasm</location>
    </subcellularLocation>
</comment>
<reference evidence="13 14" key="1">
    <citation type="journal article" date="2016" name="Nat. Commun.">
        <title>Thousands of microbial genomes shed light on interconnected biogeochemical processes in an aquifer system.</title>
        <authorList>
            <person name="Anantharaman K."/>
            <person name="Brown C.T."/>
            <person name="Hug L.A."/>
            <person name="Sharon I."/>
            <person name="Castelle C.J."/>
            <person name="Probst A.J."/>
            <person name="Thomas B.C."/>
            <person name="Singh A."/>
            <person name="Wilkins M.J."/>
            <person name="Karaoz U."/>
            <person name="Brodie E.L."/>
            <person name="Williams K.H."/>
            <person name="Hubbard S.S."/>
            <person name="Banfield J.F."/>
        </authorList>
    </citation>
    <scope>NUCLEOTIDE SEQUENCE [LARGE SCALE GENOMIC DNA]</scope>
</reference>
<dbReference type="EC" id="2.7.7.87" evidence="3"/>
<comment type="similarity">
    <text evidence="2">Belongs to the SUA5 family.</text>
</comment>
<dbReference type="GO" id="GO:0005524">
    <property type="term" value="F:ATP binding"/>
    <property type="evidence" value="ECO:0007669"/>
    <property type="project" value="UniProtKB-KW"/>
</dbReference>
<evidence type="ECO:0000256" key="2">
    <source>
        <dbReference type="ARBA" id="ARBA00007663"/>
    </source>
</evidence>
<evidence type="ECO:0000259" key="12">
    <source>
        <dbReference type="PROSITE" id="PS51163"/>
    </source>
</evidence>
<dbReference type="InterPro" id="IPR017945">
    <property type="entry name" value="DHBP_synth_RibB-like_a/b_dom"/>
</dbReference>
<evidence type="ECO:0000256" key="6">
    <source>
        <dbReference type="ARBA" id="ARBA00022694"/>
    </source>
</evidence>
<dbReference type="EMBL" id="META01000001">
    <property type="protein sequence ID" value="OGB74521.1"/>
    <property type="molecule type" value="Genomic_DNA"/>
</dbReference>
<dbReference type="PANTHER" id="PTHR17490:SF16">
    <property type="entry name" value="THREONYLCARBAMOYL-AMP SYNTHASE"/>
    <property type="match status" value="1"/>
</dbReference>
<dbReference type="GO" id="GO:0000049">
    <property type="term" value="F:tRNA binding"/>
    <property type="evidence" value="ECO:0007669"/>
    <property type="project" value="TreeGrafter"/>
</dbReference>
<dbReference type="GO" id="GO:0005737">
    <property type="term" value="C:cytoplasm"/>
    <property type="evidence" value="ECO:0007669"/>
    <property type="project" value="UniProtKB-SubCell"/>
</dbReference>
<dbReference type="PANTHER" id="PTHR17490">
    <property type="entry name" value="SUA5"/>
    <property type="match status" value="1"/>
</dbReference>
<dbReference type="Gene3D" id="3.90.870.10">
    <property type="entry name" value="DHBP synthase"/>
    <property type="match status" value="1"/>
</dbReference>
<dbReference type="GO" id="GO:0003725">
    <property type="term" value="F:double-stranded RNA binding"/>
    <property type="evidence" value="ECO:0007669"/>
    <property type="project" value="InterPro"/>
</dbReference>
<dbReference type="Pfam" id="PF01300">
    <property type="entry name" value="Sua5_yciO_yrdC"/>
    <property type="match status" value="1"/>
</dbReference>
<name>A0A1F4NSU3_UNCK3</name>
<dbReference type="InterPro" id="IPR050156">
    <property type="entry name" value="TC-AMP_synthase_SUA5"/>
</dbReference>
<dbReference type="SUPFAM" id="SSF55821">
    <property type="entry name" value="YrdC/RibB"/>
    <property type="match status" value="1"/>
</dbReference>
<evidence type="ECO:0000256" key="11">
    <source>
        <dbReference type="ARBA" id="ARBA00048366"/>
    </source>
</evidence>
<evidence type="ECO:0000256" key="7">
    <source>
        <dbReference type="ARBA" id="ARBA00022695"/>
    </source>
</evidence>
<evidence type="ECO:0000256" key="8">
    <source>
        <dbReference type="ARBA" id="ARBA00022741"/>
    </source>
</evidence>
<organism evidence="13 14">
    <name type="scientific">candidate division Kazan bacterium RBG_13_50_9</name>
    <dbReference type="NCBI Taxonomy" id="1798535"/>
    <lineage>
        <taxon>Bacteria</taxon>
        <taxon>Bacteria division Kazan-3B-28</taxon>
    </lineage>
</organism>
<keyword evidence="9" id="KW-0067">ATP-binding</keyword>
<sequence length="185" mass="20450">MEIIKINPRQIDPGAIEVVWEVLLRGGVIVYPTDTVYGIGAVISSEVAIERIKRIKGRTNAKPISIMVRDIDMAEDYAVVKPGIERYLPGPYTVLLSKTDKVGRWISSSNLVGVRIPDYPFTRALMQQMIEPITTTSANLSGHPPVHSIESLTQQLEDKINEIDLIVDAGELPYNPPSILVSMAE</sequence>
<keyword evidence="5" id="KW-0808">Transferase</keyword>
<evidence type="ECO:0000256" key="3">
    <source>
        <dbReference type="ARBA" id="ARBA00012584"/>
    </source>
</evidence>